<dbReference type="GeneID" id="25334834"/>
<dbReference type="AlphaFoldDB" id="U6MEQ9"/>
<organism evidence="1 2">
    <name type="scientific">Eimeria maxima</name>
    <name type="common">Coccidian parasite</name>
    <dbReference type="NCBI Taxonomy" id="5804"/>
    <lineage>
        <taxon>Eukaryota</taxon>
        <taxon>Sar</taxon>
        <taxon>Alveolata</taxon>
        <taxon>Apicomplexa</taxon>
        <taxon>Conoidasida</taxon>
        <taxon>Coccidia</taxon>
        <taxon>Eucoccidiorida</taxon>
        <taxon>Eimeriorina</taxon>
        <taxon>Eimeriidae</taxon>
        <taxon>Eimeria</taxon>
    </lineage>
</organism>
<dbReference type="VEuPathDB" id="ToxoDB:EMWEY_00008480"/>
<protein>
    <submittedName>
        <fullName evidence="1">Uncharacterized protein</fullName>
    </submittedName>
</protein>
<name>U6MEQ9_EIMMA</name>
<dbReference type="SUPFAM" id="SSF56801">
    <property type="entry name" value="Acetyl-CoA synthetase-like"/>
    <property type="match status" value="1"/>
</dbReference>
<accession>U6MEQ9</accession>
<gene>
    <name evidence="1" type="ORF">EMWEY_00008480</name>
</gene>
<dbReference type="EMBL" id="HG721967">
    <property type="protein sequence ID" value="CDJ60954.1"/>
    <property type="molecule type" value="Genomic_DNA"/>
</dbReference>
<dbReference type="RefSeq" id="XP_013337604.1">
    <property type="nucleotide sequence ID" value="XM_013482150.1"/>
</dbReference>
<evidence type="ECO:0000313" key="1">
    <source>
        <dbReference type="EMBL" id="CDJ60954.1"/>
    </source>
</evidence>
<reference evidence="1" key="2">
    <citation type="submission" date="2013-10" db="EMBL/GenBank/DDBJ databases">
        <authorList>
            <person name="Aslett M."/>
        </authorList>
    </citation>
    <scope>NUCLEOTIDE SEQUENCE [LARGE SCALE GENOMIC DNA]</scope>
    <source>
        <strain evidence="1">Weybridge</strain>
    </source>
</reference>
<reference evidence="1" key="1">
    <citation type="submission" date="2013-10" db="EMBL/GenBank/DDBJ databases">
        <title>Genomic analysis of the causative agents of coccidiosis in chickens.</title>
        <authorList>
            <person name="Reid A.J."/>
            <person name="Blake D."/>
            <person name="Billington K."/>
            <person name="Browne H."/>
            <person name="Dunn M."/>
            <person name="Hung S."/>
            <person name="Kawahara F."/>
            <person name="Miranda-Saavedra D."/>
            <person name="Mourier T."/>
            <person name="Nagra H."/>
            <person name="Otto T.D."/>
            <person name="Rawlings N."/>
            <person name="Sanchez A."/>
            <person name="Sanders M."/>
            <person name="Subramaniam C."/>
            <person name="Tay Y."/>
            <person name="Dear P."/>
            <person name="Doerig C."/>
            <person name="Gruber A."/>
            <person name="Parkinson J."/>
            <person name="Shirley M."/>
            <person name="Wan K.L."/>
            <person name="Berriman M."/>
            <person name="Tomley F."/>
            <person name="Pain A."/>
        </authorList>
    </citation>
    <scope>NUCLEOTIDE SEQUENCE [LARGE SCALE GENOMIC DNA]</scope>
    <source>
        <strain evidence="1">Weybridge</strain>
    </source>
</reference>
<dbReference type="Proteomes" id="UP000030763">
    <property type="component" value="Unassembled WGS sequence"/>
</dbReference>
<proteinExistence type="predicted"/>
<sequence length="210" mass="22520">MAAENHAVPPGLAADSNISIRRPFDLLRKAAALFGDSPWLLTSEEDGGEAFSKITYKQGYAVALAVGSGLDRLVPPSQLPQHDGANEPLRLVGTWADNSVELLLADFGGIRGSGVKISGSSASITFNLTVVNRAHDYLGVRLHAEMTHLCADWRHLEIVLDLREGGQLSNLSAVITLDAVGDQAVQRAQALDLALVDFWELADSPNVRLM</sequence>
<dbReference type="OrthoDB" id="347576at2759"/>
<evidence type="ECO:0000313" key="2">
    <source>
        <dbReference type="Proteomes" id="UP000030763"/>
    </source>
</evidence>
<keyword evidence="2" id="KW-1185">Reference proteome</keyword>